<name>A0A397IQJ6_9GLOM</name>
<keyword evidence="2" id="KW-1185">Reference proteome</keyword>
<proteinExistence type="predicted"/>
<accession>A0A397IQJ6</accession>
<reference evidence="1 2" key="1">
    <citation type="submission" date="2018-08" db="EMBL/GenBank/DDBJ databases">
        <title>Genome and evolution of the arbuscular mycorrhizal fungus Diversispora epigaea (formerly Glomus versiforme) and its bacterial endosymbionts.</title>
        <authorList>
            <person name="Sun X."/>
            <person name="Fei Z."/>
            <person name="Harrison M."/>
        </authorList>
    </citation>
    <scope>NUCLEOTIDE SEQUENCE [LARGE SCALE GENOMIC DNA]</scope>
    <source>
        <strain evidence="1 2">IT104</strain>
    </source>
</reference>
<sequence length="128" mass="15004">MYSELDLLRQENAKLMSENVVLMTKIVELEQINSITNEISVTSQDIIDDDTPSINSDICQESNLLIFTESTSPEEKERITEITDHRSNHNSNLVYLFQNAIRARNEEILAWYYYSDNFENKFAMSWEL</sequence>
<organism evidence="1 2">
    <name type="scientific">Diversispora epigaea</name>
    <dbReference type="NCBI Taxonomy" id="1348612"/>
    <lineage>
        <taxon>Eukaryota</taxon>
        <taxon>Fungi</taxon>
        <taxon>Fungi incertae sedis</taxon>
        <taxon>Mucoromycota</taxon>
        <taxon>Glomeromycotina</taxon>
        <taxon>Glomeromycetes</taxon>
        <taxon>Diversisporales</taxon>
        <taxon>Diversisporaceae</taxon>
        <taxon>Diversispora</taxon>
    </lineage>
</organism>
<protein>
    <submittedName>
        <fullName evidence="1">Uncharacterized protein</fullName>
    </submittedName>
</protein>
<gene>
    <name evidence="1" type="ORF">Glove_196g12</name>
</gene>
<evidence type="ECO:0000313" key="2">
    <source>
        <dbReference type="Proteomes" id="UP000266861"/>
    </source>
</evidence>
<evidence type="ECO:0000313" key="1">
    <source>
        <dbReference type="EMBL" id="RHZ76528.1"/>
    </source>
</evidence>
<dbReference type="AlphaFoldDB" id="A0A397IQJ6"/>
<comment type="caution">
    <text evidence="1">The sequence shown here is derived from an EMBL/GenBank/DDBJ whole genome shotgun (WGS) entry which is preliminary data.</text>
</comment>
<dbReference type="EMBL" id="PQFF01000184">
    <property type="protein sequence ID" value="RHZ76528.1"/>
    <property type="molecule type" value="Genomic_DNA"/>
</dbReference>
<dbReference type="Proteomes" id="UP000266861">
    <property type="component" value="Unassembled WGS sequence"/>
</dbReference>